<dbReference type="GO" id="GO:0016787">
    <property type="term" value="F:hydrolase activity"/>
    <property type="evidence" value="ECO:0007669"/>
    <property type="project" value="UniProtKB-KW"/>
</dbReference>
<dbReference type="Pfam" id="PF01546">
    <property type="entry name" value="Peptidase_M20"/>
    <property type="match status" value="1"/>
</dbReference>
<dbReference type="SUPFAM" id="SSF53187">
    <property type="entry name" value="Zn-dependent exopeptidases"/>
    <property type="match status" value="1"/>
</dbReference>
<feature type="binding site" evidence="1">
    <location>
        <position position="139"/>
    </location>
    <ligand>
        <name>Mn(2+)</name>
        <dbReference type="ChEBI" id="CHEBI:29035"/>
        <label>2</label>
    </ligand>
</feature>
<dbReference type="NCBIfam" id="TIGR01891">
    <property type="entry name" value="amidohydrolases"/>
    <property type="match status" value="1"/>
</dbReference>
<reference evidence="3 4" key="1">
    <citation type="submission" date="2019-06" db="EMBL/GenBank/DDBJ databases">
        <title>Cerasibacillus sp. nov., isolated from maize field.</title>
        <authorList>
            <person name="Lin S.-Y."/>
            <person name="Tsai C.-F."/>
            <person name="Young C.-C."/>
        </authorList>
    </citation>
    <scope>NUCLEOTIDE SEQUENCE [LARGE SCALE GENOMIC DNA]</scope>
    <source>
        <strain evidence="3 4">CC-CFT480</strain>
    </source>
</reference>
<keyword evidence="4" id="KW-1185">Reference proteome</keyword>
<evidence type="ECO:0000313" key="3">
    <source>
        <dbReference type="EMBL" id="TXL64552.1"/>
    </source>
</evidence>
<dbReference type="Gene3D" id="3.40.630.10">
    <property type="entry name" value="Zn peptidases"/>
    <property type="match status" value="1"/>
</dbReference>
<keyword evidence="3" id="KW-0378">Hydrolase</keyword>
<keyword evidence="1" id="KW-0464">Manganese</keyword>
<feature type="binding site" evidence="1">
    <location>
        <position position="334"/>
    </location>
    <ligand>
        <name>Mn(2+)</name>
        <dbReference type="ChEBI" id="CHEBI:29035"/>
        <label>2</label>
    </ligand>
</feature>
<gene>
    <name evidence="3" type="ORF">FHP05_09215</name>
</gene>
<feature type="domain" description="Peptidase M20 dimerisation" evidence="2">
    <location>
        <begin position="166"/>
        <end position="254"/>
    </location>
</feature>
<proteinExistence type="predicted"/>
<comment type="caution">
    <text evidence="3">The sequence shown here is derived from an EMBL/GenBank/DDBJ whole genome shotgun (WGS) entry which is preliminary data.</text>
</comment>
<comment type="cofactor">
    <cofactor evidence="1">
        <name>Mn(2+)</name>
        <dbReference type="ChEBI" id="CHEBI:29035"/>
    </cofactor>
    <text evidence="1">The Mn(2+) ion enhances activity.</text>
</comment>
<dbReference type="Gene3D" id="3.30.70.360">
    <property type="match status" value="1"/>
</dbReference>
<evidence type="ECO:0000259" key="2">
    <source>
        <dbReference type="Pfam" id="PF07687"/>
    </source>
</evidence>
<keyword evidence="1" id="KW-0479">Metal-binding</keyword>
<dbReference type="InterPro" id="IPR002933">
    <property type="entry name" value="Peptidase_M20"/>
</dbReference>
<dbReference type="PIRSF" id="PIRSF005962">
    <property type="entry name" value="Pept_M20D_amidohydro"/>
    <property type="match status" value="1"/>
</dbReference>
<dbReference type="SUPFAM" id="SSF55031">
    <property type="entry name" value="Bacterial exopeptidase dimerisation domain"/>
    <property type="match status" value="1"/>
</dbReference>
<dbReference type="Pfam" id="PF07687">
    <property type="entry name" value="M20_dimer"/>
    <property type="match status" value="1"/>
</dbReference>
<dbReference type="InterPro" id="IPR036264">
    <property type="entry name" value="Bact_exopeptidase_dim_dom"/>
</dbReference>
<evidence type="ECO:0000256" key="1">
    <source>
        <dbReference type="PIRSR" id="PIRSR005962-1"/>
    </source>
</evidence>
<dbReference type="InterPro" id="IPR011650">
    <property type="entry name" value="Peptidase_M20_dimer"/>
</dbReference>
<evidence type="ECO:0000313" key="4">
    <source>
        <dbReference type="Proteomes" id="UP000321574"/>
    </source>
</evidence>
<name>A0A5C8NTN8_9BACI</name>
<dbReference type="OrthoDB" id="9776731at2"/>
<dbReference type="PANTHER" id="PTHR11014:SF122">
    <property type="entry name" value="AMIDOHYDROLASE AMHX"/>
    <property type="match status" value="1"/>
</dbReference>
<feature type="binding site" evidence="1">
    <location>
        <position position="79"/>
    </location>
    <ligand>
        <name>Mn(2+)</name>
        <dbReference type="ChEBI" id="CHEBI:29035"/>
        <label>2</label>
    </ligand>
</feature>
<accession>A0A5C8NTN8</accession>
<dbReference type="PANTHER" id="PTHR11014">
    <property type="entry name" value="PEPTIDASE M20 FAMILY MEMBER"/>
    <property type="match status" value="1"/>
</dbReference>
<dbReference type="Proteomes" id="UP000321574">
    <property type="component" value="Unassembled WGS sequence"/>
</dbReference>
<sequence>MEVLWNHLHTHAEISWKEVETTNYLVALFKKSGFHPVRFQHIPGFYVEIGNDKPVVGLRADMDALWQEVDGEHQANHSCGHDAHMTIVTEAMHLLKKMEGDFSGTIRAIFQPAEELGNGANRVVEEGIIDDMDYLFGIHLRPKSEIGFPNCAPGIQHGACLFVKGEIKGEDHHGARPHEGINAIEVGGIIQQHLKNIHISPFIPASIKMTNFHAGTDNFNIIPGKATFGLDIRSQTNEGMTFLKGEISRLLEHISNIYNVPIEYELIDDVPAAMINPEAEKIMEQAIIHTLGKNALVSTIETPGSDDFHYYTANRPQVKATMLALGANVSPGLHHPHMTFNHESLKNGVEVLVEACMLATKK</sequence>
<feature type="binding site" evidence="1">
    <location>
        <position position="81"/>
    </location>
    <ligand>
        <name>Mn(2+)</name>
        <dbReference type="ChEBI" id="CHEBI:29035"/>
        <label>2</label>
    </ligand>
</feature>
<dbReference type="InterPro" id="IPR017439">
    <property type="entry name" value="Amidohydrolase"/>
</dbReference>
<feature type="binding site" evidence="1">
    <location>
        <position position="115"/>
    </location>
    <ligand>
        <name>Mn(2+)</name>
        <dbReference type="ChEBI" id="CHEBI:29035"/>
        <label>2</label>
    </ligand>
</feature>
<protein>
    <submittedName>
        <fullName evidence="3">Amidohydrolase</fullName>
    </submittedName>
</protein>
<dbReference type="AlphaFoldDB" id="A0A5C8NTN8"/>
<organism evidence="3 4">
    <name type="scientific">Cerasibacillus terrae</name>
    <dbReference type="NCBI Taxonomy" id="2498845"/>
    <lineage>
        <taxon>Bacteria</taxon>
        <taxon>Bacillati</taxon>
        <taxon>Bacillota</taxon>
        <taxon>Bacilli</taxon>
        <taxon>Bacillales</taxon>
        <taxon>Bacillaceae</taxon>
        <taxon>Cerasibacillus</taxon>
    </lineage>
</organism>
<dbReference type="GO" id="GO:0046872">
    <property type="term" value="F:metal ion binding"/>
    <property type="evidence" value="ECO:0007669"/>
    <property type="project" value="UniProtKB-KW"/>
</dbReference>
<dbReference type="EMBL" id="VDUW01000005">
    <property type="protein sequence ID" value="TXL64552.1"/>
    <property type="molecule type" value="Genomic_DNA"/>
</dbReference>